<organism evidence="2 3">
    <name type="scientific">Colletotrichum spaethianum</name>
    <dbReference type="NCBI Taxonomy" id="700344"/>
    <lineage>
        <taxon>Eukaryota</taxon>
        <taxon>Fungi</taxon>
        <taxon>Dikarya</taxon>
        <taxon>Ascomycota</taxon>
        <taxon>Pezizomycotina</taxon>
        <taxon>Sordariomycetes</taxon>
        <taxon>Hypocreomycetidae</taxon>
        <taxon>Glomerellales</taxon>
        <taxon>Glomerellaceae</taxon>
        <taxon>Colletotrichum</taxon>
        <taxon>Colletotrichum spaethianum species complex</taxon>
    </lineage>
</organism>
<reference evidence="2 3" key="1">
    <citation type="submission" date="2022-03" db="EMBL/GenBank/DDBJ databases">
        <title>Genome data of Colletotrichum spp.</title>
        <authorList>
            <person name="Utami Y.D."/>
            <person name="Hiruma K."/>
        </authorList>
    </citation>
    <scope>NUCLEOTIDE SEQUENCE [LARGE SCALE GENOMIC DNA]</scope>
    <source>
        <strain evidence="2 3">MAFF 239500</strain>
    </source>
</reference>
<dbReference type="RefSeq" id="XP_049132316.1">
    <property type="nucleotide sequence ID" value="XM_049276359.1"/>
</dbReference>
<sequence length="73" mass="7961">MTFLGRQSSALRLGFAGVPRPASSLPQMREEQPNFSPPLVIKVPNELTSIKATARDALHSGPRTRYVASQEVV</sequence>
<evidence type="ECO:0000256" key="1">
    <source>
        <dbReference type="SAM" id="MobiDB-lite"/>
    </source>
</evidence>
<dbReference type="AlphaFoldDB" id="A0AA37UKF5"/>
<comment type="caution">
    <text evidence="2">The sequence shown here is derived from an EMBL/GenBank/DDBJ whole genome shotgun (WGS) entry which is preliminary data.</text>
</comment>
<dbReference type="GeneID" id="73330949"/>
<dbReference type="EMBL" id="BQXU01000033">
    <property type="protein sequence ID" value="GKT49966.1"/>
    <property type="molecule type" value="Genomic_DNA"/>
</dbReference>
<accession>A0AA37UKF5</accession>
<gene>
    <name evidence="2" type="ORF">ColSpa_10147</name>
</gene>
<proteinExistence type="predicted"/>
<protein>
    <submittedName>
        <fullName evidence="2">Uncharacterized protein</fullName>
    </submittedName>
</protein>
<evidence type="ECO:0000313" key="3">
    <source>
        <dbReference type="Proteomes" id="UP001055115"/>
    </source>
</evidence>
<dbReference type="Proteomes" id="UP001055115">
    <property type="component" value="Unassembled WGS sequence"/>
</dbReference>
<evidence type="ECO:0000313" key="2">
    <source>
        <dbReference type="EMBL" id="GKT49966.1"/>
    </source>
</evidence>
<feature type="region of interest" description="Disordered" evidence="1">
    <location>
        <begin position="15"/>
        <end position="39"/>
    </location>
</feature>
<name>A0AA37UKF5_9PEZI</name>
<keyword evidence="3" id="KW-1185">Reference proteome</keyword>